<dbReference type="AlphaFoldDB" id="A0A2A6B7D7"/>
<keyword evidence="2" id="KW-1185">Reference proteome</keyword>
<accession>A0A2A6B7D7</accession>
<reference evidence="2" key="1">
    <citation type="journal article" date="2008" name="Nat. Genet.">
        <title>The Pristionchus pacificus genome provides a unique perspective on nematode lifestyle and parasitism.</title>
        <authorList>
            <person name="Dieterich C."/>
            <person name="Clifton S.W."/>
            <person name="Schuster L.N."/>
            <person name="Chinwalla A."/>
            <person name="Delehaunty K."/>
            <person name="Dinkelacker I."/>
            <person name="Fulton L."/>
            <person name="Fulton R."/>
            <person name="Godfrey J."/>
            <person name="Minx P."/>
            <person name="Mitreva M."/>
            <person name="Roeseler W."/>
            <person name="Tian H."/>
            <person name="Witte H."/>
            <person name="Yang S.P."/>
            <person name="Wilson R.K."/>
            <person name="Sommer R.J."/>
        </authorList>
    </citation>
    <scope>NUCLEOTIDE SEQUENCE [LARGE SCALE GENOMIC DNA]</scope>
    <source>
        <strain evidence="2">PS312</strain>
    </source>
</reference>
<sequence length="115" mass="12998">MSIREEPFEDTRIEIRIFVSSFRTLSRHSDRCIDGGARRLGYFRMALPLGEEYIRNALYGGKCSAAGGWRCVPKGQELEVSPITKDEACGTFEYCPFTRKNVASGRFARLTDPLP</sequence>
<dbReference type="EnsemblMetazoa" id="PPA35339.1">
    <property type="protein sequence ID" value="PPA35339.1"/>
    <property type="gene ID" value="WBGene00273708"/>
</dbReference>
<protein>
    <submittedName>
        <fullName evidence="1">Uncharacterized protein</fullName>
    </submittedName>
</protein>
<reference evidence="1" key="2">
    <citation type="submission" date="2022-06" db="UniProtKB">
        <authorList>
            <consortium name="EnsemblMetazoa"/>
        </authorList>
    </citation>
    <scope>IDENTIFICATION</scope>
    <source>
        <strain evidence="1">PS312</strain>
    </source>
</reference>
<evidence type="ECO:0000313" key="1">
    <source>
        <dbReference type="EnsemblMetazoa" id="PPA35339.1"/>
    </source>
</evidence>
<proteinExistence type="predicted"/>
<evidence type="ECO:0000313" key="2">
    <source>
        <dbReference type="Proteomes" id="UP000005239"/>
    </source>
</evidence>
<accession>A0A8R1YSR5</accession>
<dbReference type="Proteomes" id="UP000005239">
    <property type="component" value="Unassembled WGS sequence"/>
</dbReference>
<organism evidence="1 2">
    <name type="scientific">Pristionchus pacificus</name>
    <name type="common">Parasitic nematode worm</name>
    <dbReference type="NCBI Taxonomy" id="54126"/>
    <lineage>
        <taxon>Eukaryota</taxon>
        <taxon>Metazoa</taxon>
        <taxon>Ecdysozoa</taxon>
        <taxon>Nematoda</taxon>
        <taxon>Chromadorea</taxon>
        <taxon>Rhabditida</taxon>
        <taxon>Rhabditina</taxon>
        <taxon>Diplogasteromorpha</taxon>
        <taxon>Diplogasteroidea</taxon>
        <taxon>Neodiplogasteridae</taxon>
        <taxon>Pristionchus</taxon>
    </lineage>
</organism>
<gene>
    <name evidence="1" type="primary">WBGene00273708</name>
</gene>
<name>A0A2A6B7D7_PRIPA</name>